<comment type="similarity">
    <text evidence="2 7">Belongs to the glycosyl hydrolase 37 family.</text>
</comment>
<dbReference type="GO" id="GO:0005993">
    <property type="term" value="P:trehalose catabolic process"/>
    <property type="evidence" value="ECO:0007669"/>
    <property type="project" value="TreeGrafter"/>
</dbReference>
<dbReference type="InterPro" id="IPR012341">
    <property type="entry name" value="6hp_glycosidase-like_sf"/>
</dbReference>
<evidence type="ECO:0000256" key="1">
    <source>
        <dbReference type="ARBA" id="ARBA00001576"/>
    </source>
</evidence>
<evidence type="ECO:0000313" key="10">
    <source>
        <dbReference type="Proteomes" id="UP001219518"/>
    </source>
</evidence>
<keyword evidence="5 7" id="KW-0378">Hydrolase</keyword>
<dbReference type="PANTHER" id="PTHR23403:SF1">
    <property type="entry name" value="TREHALASE"/>
    <property type="match status" value="1"/>
</dbReference>
<dbReference type="EC" id="3.2.1.28" evidence="3 7"/>
<sequence>SSDIYCKGELLHVVQTAGIFPDSKTFVDMKVRESPEIALKHFEKLMQDTGSNPSFDQVRSFVNQTFEDGDELEEWTPDDWKEQPALLARIENEKYRQWALSLNKLWRELGRKMKTDVRDNPSHYSLIYVPHGFVIPGGRFKELYYWDSYWIVQGLLLCDMHETAKGVIENLMHLVKVLGFVPNGSRVYYEERSQPPLLIAMARAYFDKTNDIAFIRDNIDILEKEFNFWMNNSMIEVEKDGRSYNLARYIFLSNGPRPESYREDFETTEHLANKTEERERMYWELKSGAATGWDFSSRWFIDGNGTNNGEFASRLEVLESLTMLSPAFVTHTLAPVPMCAGVLKDIKTTSIVPADLNAFLYGAATSLQFFMTKLKERVKATGYGRIASELREAVQAVLWNEEDGIWYDYDASNKKQRRYFYGSNLAPLWTYCYDEDKVEHISAKAVRYIEETGILSYRGGTPASLNQTGEQWDFPNCWAPLQAFIIQGLERTGQEDAQNLADELARRWLHANYMGYEQNVMMFEKYDAVNIGRFGGGGEYQVQEGFGWTNGLVFELLAKYGSKGGPTGDFGGVGGQGVSGQDVSNSLSHTADVVREVVRGATSLVLGADKQSDKANHHGRKPGEHHASV</sequence>
<dbReference type="GO" id="GO:0004555">
    <property type="term" value="F:alpha,alpha-trehalase activity"/>
    <property type="evidence" value="ECO:0007669"/>
    <property type="project" value="UniProtKB-EC"/>
</dbReference>
<evidence type="ECO:0000256" key="7">
    <source>
        <dbReference type="RuleBase" id="RU361180"/>
    </source>
</evidence>
<gene>
    <name evidence="9" type="ORF">KUF71_017764</name>
</gene>
<feature type="region of interest" description="Disordered" evidence="8">
    <location>
        <begin position="608"/>
        <end position="629"/>
    </location>
</feature>
<proteinExistence type="inferred from homology"/>
<evidence type="ECO:0000256" key="6">
    <source>
        <dbReference type="ARBA" id="ARBA00023295"/>
    </source>
</evidence>
<evidence type="ECO:0000256" key="8">
    <source>
        <dbReference type="SAM" id="MobiDB-lite"/>
    </source>
</evidence>
<dbReference type="PRINTS" id="PR00744">
    <property type="entry name" value="GLHYDRLASE37"/>
</dbReference>
<dbReference type="Pfam" id="PF01204">
    <property type="entry name" value="Trehalase"/>
    <property type="match status" value="2"/>
</dbReference>
<dbReference type="EMBL" id="JAHWGI010001396">
    <property type="protein sequence ID" value="KAK3929304.1"/>
    <property type="molecule type" value="Genomic_DNA"/>
</dbReference>
<comment type="catalytic activity">
    <reaction evidence="1 7">
        <text>alpha,alpha-trehalose + H2O = alpha-D-glucose + beta-D-glucose</text>
        <dbReference type="Rhea" id="RHEA:32675"/>
        <dbReference type="ChEBI" id="CHEBI:15377"/>
        <dbReference type="ChEBI" id="CHEBI:15903"/>
        <dbReference type="ChEBI" id="CHEBI:16551"/>
        <dbReference type="ChEBI" id="CHEBI:17925"/>
        <dbReference type="EC" id="3.2.1.28"/>
    </reaction>
</comment>
<name>A0AAE1HYF6_9NEOP</name>
<dbReference type="InterPro" id="IPR008928">
    <property type="entry name" value="6-hairpin_glycosidase_sf"/>
</dbReference>
<evidence type="ECO:0000313" key="9">
    <source>
        <dbReference type="EMBL" id="KAK3929304.1"/>
    </source>
</evidence>
<feature type="compositionally biased region" description="Basic and acidic residues" evidence="8">
    <location>
        <begin position="610"/>
        <end position="629"/>
    </location>
</feature>
<keyword evidence="6 7" id="KW-0326">Glycosidase</keyword>
<dbReference type="PROSITE" id="PS00927">
    <property type="entry name" value="TREHALASE_1"/>
    <property type="match status" value="1"/>
</dbReference>
<reference evidence="9" key="2">
    <citation type="journal article" date="2023" name="BMC Genomics">
        <title>Pest status, molecular evolution, and epigenetic factors derived from the genome assembly of Frankliniella fusca, a thysanopteran phytovirus vector.</title>
        <authorList>
            <person name="Catto M.A."/>
            <person name="Labadie P.E."/>
            <person name="Jacobson A.L."/>
            <person name="Kennedy G.G."/>
            <person name="Srinivasan R."/>
            <person name="Hunt B.G."/>
        </authorList>
    </citation>
    <scope>NUCLEOTIDE SEQUENCE</scope>
    <source>
        <strain evidence="9">PL_HMW_Pooled</strain>
    </source>
</reference>
<dbReference type="Gene3D" id="1.50.10.10">
    <property type="match status" value="1"/>
</dbReference>
<evidence type="ECO:0000256" key="2">
    <source>
        <dbReference type="ARBA" id="ARBA00005615"/>
    </source>
</evidence>
<feature type="non-terminal residue" evidence="9">
    <location>
        <position position="1"/>
    </location>
</feature>
<evidence type="ECO:0000256" key="5">
    <source>
        <dbReference type="ARBA" id="ARBA00022801"/>
    </source>
</evidence>
<comment type="caution">
    <text evidence="9">The sequence shown here is derived from an EMBL/GenBank/DDBJ whole genome shotgun (WGS) entry which is preliminary data.</text>
</comment>
<keyword evidence="10" id="KW-1185">Reference proteome</keyword>
<organism evidence="9 10">
    <name type="scientific">Frankliniella fusca</name>
    <dbReference type="NCBI Taxonomy" id="407009"/>
    <lineage>
        <taxon>Eukaryota</taxon>
        <taxon>Metazoa</taxon>
        <taxon>Ecdysozoa</taxon>
        <taxon>Arthropoda</taxon>
        <taxon>Hexapoda</taxon>
        <taxon>Insecta</taxon>
        <taxon>Pterygota</taxon>
        <taxon>Neoptera</taxon>
        <taxon>Paraneoptera</taxon>
        <taxon>Thysanoptera</taxon>
        <taxon>Terebrantia</taxon>
        <taxon>Thripoidea</taxon>
        <taxon>Thripidae</taxon>
        <taxon>Frankliniella</taxon>
    </lineage>
</organism>
<accession>A0AAE1HYF6</accession>
<dbReference type="SUPFAM" id="SSF48208">
    <property type="entry name" value="Six-hairpin glycosidases"/>
    <property type="match status" value="1"/>
</dbReference>
<reference evidence="9" key="1">
    <citation type="submission" date="2021-07" db="EMBL/GenBank/DDBJ databases">
        <authorList>
            <person name="Catto M.A."/>
            <person name="Jacobson A."/>
            <person name="Kennedy G."/>
            <person name="Labadie P."/>
            <person name="Hunt B.G."/>
            <person name="Srinivasan R."/>
        </authorList>
    </citation>
    <scope>NUCLEOTIDE SEQUENCE</scope>
    <source>
        <strain evidence="9">PL_HMW_Pooled</strain>
        <tissue evidence="9">Head</tissue>
    </source>
</reference>
<dbReference type="PANTHER" id="PTHR23403">
    <property type="entry name" value="TREHALASE"/>
    <property type="match status" value="1"/>
</dbReference>
<dbReference type="Proteomes" id="UP001219518">
    <property type="component" value="Unassembled WGS sequence"/>
</dbReference>
<evidence type="ECO:0000256" key="3">
    <source>
        <dbReference type="ARBA" id="ARBA00012757"/>
    </source>
</evidence>
<dbReference type="InterPro" id="IPR001661">
    <property type="entry name" value="Glyco_hydro_37"/>
</dbReference>
<dbReference type="AlphaFoldDB" id="A0AAE1HYF6"/>
<protein>
    <recommendedName>
        <fullName evidence="4 7">Trehalase</fullName>
        <ecNumber evidence="3 7">3.2.1.28</ecNumber>
    </recommendedName>
    <alternativeName>
        <fullName evidence="7">Alpha-trehalose glucohydrolase</fullName>
    </alternativeName>
</protein>
<evidence type="ECO:0000256" key="4">
    <source>
        <dbReference type="ARBA" id="ARBA00019905"/>
    </source>
</evidence>
<dbReference type="InterPro" id="IPR018232">
    <property type="entry name" value="Glyco_hydro_37_CS"/>
</dbReference>